<comment type="caution">
    <text evidence="1">The sequence shown here is derived from an EMBL/GenBank/DDBJ whole genome shotgun (WGS) entry which is preliminary data.</text>
</comment>
<dbReference type="AlphaFoldDB" id="A0AAW0EZR9"/>
<sequence>MSAPSAFAVRAPFHYSADAGGVEVDAVEDAAEAPAFITNVFIEVLSFGQRFFWLHVSESPTAQCVPRIGACSVAVGLQLSGDGGRTTVSAAPLMDVEAAQTADTSAGTMGSPQSVFAASLSQRLVRGIVKRHGVQTTIYVCCAIEGERSLALLGTGGGSGFGMTYSFGAFVHAESMKALSRCWAA</sequence>
<accession>A0AAW0EZR9</accession>
<keyword evidence="2" id="KW-1185">Reference proteome</keyword>
<proteinExistence type="predicted"/>
<evidence type="ECO:0000313" key="1">
    <source>
        <dbReference type="EMBL" id="KAK7198814.1"/>
    </source>
</evidence>
<reference evidence="1 2" key="1">
    <citation type="journal article" date="2021" name="MBio">
        <title>A New Model Trypanosomatid, Novymonas esmeraldas: Genomic Perception of Its 'Candidatus Pandoraea novymonadis' Endosymbiont.</title>
        <authorList>
            <person name="Zakharova A."/>
            <person name="Saura A."/>
            <person name="Butenko A."/>
            <person name="Podesvova L."/>
            <person name="Warmusova S."/>
            <person name="Kostygov A.Y."/>
            <person name="Nenarokova A."/>
            <person name="Lukes J."/>
            <person name="Opperdoes F.R."/>
            <person name="Yurchenko V."/>
        </authorList>
    </citation>
    <scope>NUCLEOTIDE SEQUENCE [LARGE SCALE GENOMIC DNA]</scope>
    <source>
        <strain evidence="1 2">E262AT.01</strain>
    </source>
</reference>
<dbReference type="Proteomes" id="UP001430356">
    <property type="component" value="Unassembled WGS sequence"/>
</dbReference>
<dbReference type="EMBL" id="JAECZO010000178">
    <property type="protein sequence ID" value="KAK7198814.1"/>
    <property type="molecule type" value="Genomic_DNA"/>
</dbReference>
<evidence type="ECO:0000313" key="2">
    <source>
        <dbReference type="Proteomes" id="UP001430356"/>
    </source>
</evidence>
<organism evidence="1 2">
    <name type="scientific">Novymonas esmeraldas</name>
    <dbReference type="NCBI Taxonomy" id="1808958"/>
    <lineage>
        <taxon>Eukaryota</taxon>
        <taxon>Discoba</taxon>
        <taxon>Euglenozoa</taxon>
        <taxon>Kinetoplastea</taxon>
        <taxon>Metakinetoplastina</taxon>
        <taxon>Trypanosomatida</taxon>
        <taxon>Trypanosomatidae</taxon>
        <taxon>Novymonas</taxon>
    </lineage>
</organism>
<name>A0AAW0EZR9_9TRYP</name>
<protein>
    <submittedName>
        <fullName evidence="1">Uncharacterized protein</fullName>
    </submittedName>
</protein>
<gene>
    <name evidence="1" type="ORF">NESM_000847000</name>
</gene>